<gene>
    <name evidence="1" type="ORF">SHY70_11150</name>
</gene>
<name>A0AAW9DI94_STRSU</name>
<feature type="non-terminal residue" evidence="1">
    <location>
        <position position="49"/>
    </location>
</feature>
<evidence type="ECO:0000313" key="2">
    <source>
        <dbReference type="Proteomes" id="UP001270004"/>
    </source>
</evidence>
<evidence type="ECO:0000313" key="1">
    <source>
        <dbReference type="EMBL" id="MDX5038820.1"/>
    </source>
</evidence>
<proteinExistence type="predicted"/>
<organism evidence="1 2">
    <name type="scientific">Streptococcus suis</name>
    <dbReference type="NCBI Taxonomy" id="1307"/>
    <lineage>
        <taxon>Bacteria</taxon>
        <taxon>Bacillati</taxon>
        <taxon>Bacillota</taxon>
        <taxon>Bacilli</taxon>
        <taxon>Lactobacillales</taxon>
        <taxon>Streptococcaceae</taxon>
        <taxon>Streptococcus</taxon>
    </lineage>
</organism>
<sequence length="49" mass="5817">MATITKRGNSYRATVSLYKKGEYKRETKTFSNRKDAELWTLEMELEKGR</sequence>
<comment type="caution">
    <text evidence="1">The sequence shown here is derived from an EMBL/GenBank/DDBJ whole genome shotgun (WGS) entry which is preliminary data.</text>
</comment>
<reference evidence="1" key="1">
    <citation type="submission" date="2023-11" db="EMBL/GenBank/DDBJ databases">
        <title>Antimicrobial resistance in invasive Streptococcus suis isolated in Spain and the associated genetic mechanisms.</title>
        <authorList>
            <person name="Uruen C."/>
            <person name="Arenas J.A."/>
        </authorList>
    </citation>
    <scope>NUCLEOTIDE SEQUENCE</scope>
    <source>
        <strain evidence="1">Ss_70</strain>
    </source>
</reference>
<protein>
    <submittedName>
        <fullName evidence="1">Site-specific integrase</fullName>
    </submittedName>
</protein>
<dbReference type="AlphaFoldDB" id="A0AAW9DI94"/>
<accession>A0AAW9DI94</accession>
<dbReference type="Proteomes" id="UP001270004">
    <property type="component" value="Unassembled WGS sequence"/>
</dbReference>
<dbReference type="EMBL" id="JAWWZK010000088">
    <property type="protein sequence ID" value="MDX5038820.1"/>
    <property type="molecule type" value="Genomic_DNA"/>
</dbReference>